<keyword evidence="3" id="KW-1185">Reference proteome</keyword>
<feature type="transmembrane region" description="Helical" evidence="1">
    <location>
        <begin position="12"/>
        <end position="34"/>
    </location>
</feature>
<dbReference type="AlphaFoldDB" id="A0A3Q9JKZ7"/>
<dbReference type="KEGG" id="emo:DM558_14900"/>
<evidence type="ECO:0000256" key="1">
    <source>
        <dbReference type="SAM" id="Phobius"/>
    </source>
</evidence>
<dbReference type="Proteomes" id="UP000273143">
    <property type="component" value="Chromosome"/>
</dbReference>
<name>A0A3Q9JKZ7_9GAMM</name>
<evidence type="ECO:0000313" key="2">
    <source>
        <dbReference type="EMBL" id="AZS51977.1"/>
    </source>
</evidence>
<dbReference type="EMBL" id="CP029822">
    <property type="protein sequence ID" value="AZS51977.1"/>
    <property type="molecule type" value="Genomic_DNA"/>
</dbReference>
<protein>
    <submittedName>
        <fullName evidence="2">Uncharacterized protein</fullName>
    </submittedName>
</protein>
<sequence>MAGITNRKKFVIGFWVIFALLFIVCHKFLASIILDYQRRPAVETEEAYQLMRQYQQSVLIFYKQYHRCPVMTDKSLIIHKVEAYHYVKTIRFLEDPATKMCFINAVMRKDTPSKVVKGRLLIIAYDTNKPNDNWHCYTNIESKYTVSPCRDRPLPQSFLHIVQQYELSIKDD</sequence>
<reference evidence="3" key="1">
    <citation type="submission" date="2018-06" db="EMBL/GenBank/DDBJ databases">
        <title>Complete genome of Pseudomonas insecticola strain QZS01.</title>
        <authorList>
            <person name="Wang J."/>
            <person name="Su Q."/>
        </authorList>
    </citation>
    <scope>NUCLEOTIDE SEQUENCE [LARGE SCALE GENOMIC DNA]</scope>
    <source>
        <strain evidence="3">QZS01</strain>
    </source>
</reference>
<dbReference type="Gene3D" id="3.30.700.10">
    <property type="entry name" value="Glycoprotein, Type 4 Pilin"/>
    <property type="match status" value="1"/>
</dbReference>
<dbReference type="RefSeq" id="WP_127164638.1">
    <property type="nucleotide sequence ID" value="NZ_CP029822.1"/>
</dbReference>
<proteinExistence type="predicted"/>
<gene>
    <name evidence="2" type="ORF">DM558_14900</name>
</gene>
<keyword evidence="1" id="KW-0812">Transmembrane</keyword>
<accession>A0A3Q9JKZ7</accession>
<keyword evidence="1" id="KW-0472">Membrane</keyword>
<organism evidence="2 3">
    <name type="scientific">Entomomonas moraniae</name>
    <dbReference type="NCBI Taxonomy" id="2213226"/>
    <lineage>
        <taxon>Bacteria</taxon>
        <taxon>Pseudomonadati</taxon>
        <taxon>Pseudomonadota</taxon>
        <taxon>Gammaproteobacteria</taxon>
        <taxon>Pseudomonadales</taxon>
        <taxon>Pseudomonadaceae</taxon>
        <taxon>Entomomonas</taxon>
    </lineage>
</organism>
<evidence type="ECO:0000313" key="3">
    <source>
        <dbReference type="Proteomes" id="UP000273143"/>
    </source>
</evidence>
<keyword evidence="1" id="KW-1133">Transmembrane helix</keyword>